<dbReference type="RefSeq" id="WP_068681481.1">
    <property type="nucleotide sequence ID" value="NZ_LYPA01000045.1"/>
</dbReference>
<evidence type="ECO:0000313" key="2">
    <source>
        <dbReference type="EMBL" id="OBR66621.1"/>
    </source>
</evidence>
<keyword evidence="1" id="KW-0812">Transmembrane</keyword>
<organism evidence="2 3">
    <name type="scientific">Paenibacillus oryzae</name>
    <dbReference type="NCBI Taxonomy" id="1844972"/>
    <lineage>
        <taxon>Bacteria</taxon>
        <taxon>Bacillati</taxon>
        <taxon>Bacillota</taxon>
        <taxon>Bacilli</taxon>
        <taxon>Bacillales</taxon>
        <taxon>Paenibacillaceae</taxon>
        <taxon>Paenibacillus</taxon>
    </lineage>
</organism>
<dbReference type="AlphaFoldDB" id="A0A1A5YLX0"/>
<comment type="caution">
    <text evidence="2">The sequence shown here is derived from an EMBL/GenBank/DDBJ whole genome shotgun (WGS) entry which is preliminary data.</text>
</comment>
<evidence type="ECO:0008006" key="4">
    <source>
        <dbReference type="Google" id="ProtNLM"/>
    </source>
</evidence>
<protein>
    <recommendedName>
        <fullName evidence="4">DUF1129 domain-containing protein</fullName>
    </recommendedName>
</protein>
<name>A0A1A5YLX0_9BACL</name>
<dbReference type="EMBL" id="LYPA01000045">
    <property type="protein sequence ID" value="OBR66621.1"/>
    <property type="molecule type" value="Genomic_DNA"/>
</dbReference>
<keyword evidence="1" id="KW-0472">Membrane</keyword>
<proteinExistence type="predicted"/>
<feature type="transmembrane region" description="Helical" evidence="1">
    <location>
        <begin position="105"/>
        <end position="124"/>
    </location>
</feature>
<keyword evidence="3" id="KW-1185">Reference proteome</keyword>
<evidence type="ECO:0000256" key="1">
    <source>
        <dbReference type="SAM" id="Phobius"/>
    </source>
</evidence>
<dbReference type="STRING" id="1844972.A7K91_07135"/>
<keyword evidence="1" id="KW-1133">Transmembrane helix</keyword>
<dbReference type="Proteomes" id="UP000092024">
    <property type="component" value="Unassembled WGS sequence"/>
</dbReference>
<feature type="transmembrane region" description="Helical" evidence="1">
    <location>
        <begin position="189"/>
        <end position="209"/>
    </location>
</feature>
<gene>
    <name evidence="2" type="ORF">A7K91_07135</name>
</gene>
<feature type="transmembrane region" description="Helical" evidence="1">
    <location>
        <begin position="79"/>
        <end position="99"/>
    </location>
</feature>
<feature type="transmembrane region" description="Helical" evidence="1">
    <location>
        <begin position="152"/>
        <end position="177"/>
    </location>
</feature>
<sequence length="229" mass="26165">MNHLQIYVDQLFKGHKDNKQTRELKDEILSNLEAKVADLTANGTEYTQAVQIATQNINSVDILIDGNKMVYINKFRIELMQAALLYVLIAWIISMPLSVMGIGMLLNFLLLIVVVAIGIIYLALHVKKESHYLEKTSFFNIQNVLRYRKMAWLIWGLFILVSVLGNTAILFGSDIWFSRTISITGPYQFAIIATKYALPVLSILIPLLFNTSLKLIQKHEVNEQYESQE</sequence>
<accession>A0A1A5YLX0</accession>
<dbReference type="OrthoDB" id="1909850at2"/>
<reference evidence="2 3" key="1">
    <citation type="submission" date="2016-05" db="EMBL/GenBank/DDBJ databases">
        <title>Paenibacillus oryzae. sp. nov., isolated from the rice root.</title>
        <authorList>
            <person name="Zhang J."/>
            <person name="Zhang X."/>
        </authorList>
    </citation>
    <scope>NUCLEOTIDE SEQUENCE [LARGE SCALE GENOMIC DNA]</scope>
    <source>
        <strain evidence="2 3">1DrF-4</strain>
    </source>
</reference>
<evidence type="ECO:0000313" key="3">
    <source>
        <dbReference type="Proteomes" id="UP000092024"/>
    </source>
</evidence>